<dbReference type="KEGG" id="ahu:A6A40_03070"/>
<dbReference type="RefSeq" id="WP_063634060.1">
    <property type="nucleotide sequence ID" value="NZ_CP015285.1"/>
</dbReference>
<dbReference type="OrthoDB" id="5458264at2"/>
<organism evidence="2 3">
    <name type="scientific">Azospirillum humicireducens</name>
    <dbReference type="NCBI Taxonomy" id="1226968"/>
    <lineage>
        <taxon>Bacteria</taxon>
        <taxon>Pseudomonadati</taxon>
        <taxon>Pseudomonadota</taxon>
        <taxon>Alphaproteobacteria</taxon>
        <taxon>Rhodospirillales</taxon>
        <taxon>Azospirillaceae</taxon>
        <taxon>Azospirillum</taxon>
    </lineage>
</organism>
<dbReference type="EMBL" id="CP015285">
    <property type="protein sequence ID" value="ANC90966.1"/>
    <property type="molecule type" value="Genomic_DNA"/>
</dbReference>
<evidence type="ECO:0008006" key="4">
    <source>
        <dbReference type="Google" id="ProtNLM"/>
    </source>
</evidence>
<reference evidence="2 3" key="1">
    <citation type="journal article" date="2013" name="Int. J. Syst. Evol. Microbiol.">
        <title>Azospirillum humicireducens sp. nov., a nitrogen-fixing bacterium isolated from a microbial fuel cell.</title>
        <authorList>
            <person name="Zhou S."/>
            <person name="Han L."/>
            <person name="Wang Y."/>
            <person name="Yang G."/>
            <person name="Zhuang L."/>
            <person name="Hu P."/>
        </authorList>
    </citation>
    <scope>NUCLEOTIDE SEQUENCE [LARGE SCALE GENOMIC DNA]</scope>
    <source>
        <strain evidence="2 3">SgZ-5</strain>
    </source>
</reference>
<proteinExistence type="predicted"/>
<feature type="chain" id="PRO_5007817272" description="3',5'-cyclic-nucleotide phosphodiesterase" evidence="1">
    <location>
        <begin position="27"/>
        <end position="90"/>
    </location>
</feature>
<feature type="signal peptide" evidence="1">
    <location>
        <begin position="1"/>
        <end position="26"/>
    </location>
</feature>
<dbReference type="Proteomes" id="UP000077405">
    <property type="component" value="Chromosome"/>
</dbReference>
<gene>
    <name evidence="2" type="ORF">A6A40_03070</name>
</gene>
<evidence type="ECO:0000256" key="1">
    <source>
        <dbReference type="SAM" id="SignalP"/>
    </source>
</evidence>
<protein>
    <recommendedName>
        <fullName evidence="4">3',5'-cyclic-nucleotide phosphodiesterase</fullName>
    </recommendedName>
</protein>
<dbReference type="AlphaFoldDB" id="A0A160JE42"/>
<sequence length="90" mass="9746">MKFSAVALSLGVLSVGILAAGAPALADDNAKWVAQCMKDNADAKVPETVVNKYCVCMNDKMDNNETRTITQWEKANPEARKACEKVAGWE</sequence>
<keyword evidence="3" id="KW-1185">Reference proteome</keyword>
<accession>A0A160JE42</accession>
<evidence type="ECO:0000313" key="3">
    <source>
        <dbReference type="Proteomes" id="UP000077405"/>
    </source>
</evidence>
<keyword evidence="1" id="KW-0732">Signal</keyword>
<name>A0A160JE42_9PROT</name>
<evidence type="ECO:0000313" key="2">
    <source>
        <dbReference type="EMBL" id="ANC90966.1"/>
    </source>
</evidence>